<reference evidence="1 2" key="1">
    <citation type="journal article" date="2009" name="PLoS Genet.">
        <title>Alliance of proteomics and genomics to unravel the specificities of Sahara bacterium Deinococcus deserti.</title>
        <authorList>
            <person name="de Groot A."/>
            <person name="Dulermo R."/>
            <person name="Ortet P."/>
            <person name="Blanchard L."/>
            <person name="Guerin P."/>
            <person name="Fernandez B."/>
            <person name="Vacherie B."/>
            <person name="Dossat C."/>
            <person name="Jolivet E."/>
            <person name="Siguier P."/>
            <person name="Chandler M."/>
            <person name="Barakat M."/>
            <person name="Dedieu A."/>
            <person name="Barbe V."/>
            <person name="Heulin T."/>
            <person name="Sommer S."/>
            <person name="Achouak W."/>
            <person name="Armengaud J."/>
        </authorList>
    </citation>
    <scope>NUCLEOTIDE SEQUENCE [LARGE SCALE GENOMIC DNA]</scope>
    <source>
        <strain evidence="2">DSM 17065 / CIP 109153 / LMG 22923 / VCD115</strain>
        <plasmid evidence="2">pDeide3</plasmid>
    </source>
</reference>
<dbReference type="PANTHER" id="PTHR39328">
    <property type="entry name" value="BLL2871 PROTEIN"/>
    <property type="match status" value="1"/>
</dbReference>
<geneLocation type="plasmid" evidence="2">
    <name>pDeide3</name>
</geneLocation>
<dbReference type="HOGENOM" id="CLU_068244_1_0_0"/>
<gene>
    <name evidence="1" type="ordered locus">Deide_3p02220</name>
</gene>
<dbReference type="OrthoDB" id="9790012at2"/>
<dbReference type="InterPro" id="IPR010430">
    <property type="entry name" value="DUF1028"/>
</dbReference>
<evidence type="ECO:0000313" key="2">
    <source>
        <dbReference type="Proteomes" id="UP000002208"/>
    </source>
</evidence>
<dbReference type="EMBL" id="CP001117">
    <property type="protein sequence ID" value="ACO48179.1"/>
    <property type="molecule type" value="Genomic_DNA"/>
</dbReference>
<dbReference type="RefSeq" id="WP_012695051.1">
    <property type="nucleotide sequence ID" value="NC_012528.1"/>
</dbReference>
<organism evidence="1 2">
    <name type="scientific">Deinococcus deserti (strain DSM 17065 / CIP 109153 / LMG 22923 / VCD115)</name>
    <dbReference type="NCBI Taxonomy" id="546414"/>
    <lineage>
        <taxon>Bacteria</taxon>
        <taxon>Thermotogati</taxon>
        <taxon>Deinococcota</taxon>
        <taxon>Deinococci</taxon>
        <taxon>Deinococcales</taxon>
        <taxon>Deinococcaceae</taxon>
        <taxon>Deinococcus</taxon>
    </lineage>
</organism>
<dbReference type="KEGG" id="ddr:Deide_3p02220"/>
<name>C1D3V0_DEIDV</name>
<dbReference type="PANTHER" id="PTHR39328:SF1">
    <property type="entry name" value="BLL2871 PROTEIN"/>
    <property type="match status" value="1"/>
</dbReference>
<keyword evidence="1" id="KW-0614">Plasmid</keyword>
<dbReference type="Proteomes" id="UP000002208">
    <property type="component" value="Plasmid 3"/>
</dbReference>
<evidence type="ECO:0008006" key="3">
    <source>
        <dbReference type="Google" id="ProtNLM"/>
    </source>
</evidence>
<proteinExistence type="predicted"/>
<protein>
    <recommendedName>
        <fullName evidence="3">DUF1028 domain-containing protein</fullName>
    </recommendedName>
</protein>
<dbReference type="SUPFAM" id="SSF56235">
    <property type="entry name" value="N-terminal nucleophile aminohydrolases (Ntn hydrolases)"/>
    <property type="match status" value="1"/>
</dbReference>
<evidence type="ECO:0000313" key="1">
    <source>
        <dbReference type="EMBL" id="ACO48179.1"/>
    </source>
</evidence>
<dbReference type="InterPro" id="IPR029055">
    <property type="entry name" value="Ntn_hydrolases_N"/>
</dbReference>
<dbReference type="Gene3D" id="3.60.20.10">
    <property type="entry name" value="Glutamine Phosphoribosylpyrophosphate, subunit 1, domain 1"/>
    <property type="match status" value="1"/>
</dbReference>
<dbReference type="AlphaFoldDB" id="C1D3V0"/>
<dbReference type="Pfam" id="PF06267">
    <property type="entry name" value="DUF1028"/>
    <property type="match status" value="1"/>
</dbReference>
<sequence>MIKLNTFSITARCEHTGQLGVAVSTAIPCVGMLCPFVQSGVGAIATQSFVNPYLGIWGLENLAQGHSAEATLKKLSDRDDGFDLRQIAIVDANGESAAFSGNQCDGWYGHLTGRNYAVAGNMLTGPETLEAMQASFCQDMALPLAERLVHALAAGQRAGGDKRGKQSAALRVFSTEQYPLVDLRVDDHPDPVSELDRIYRVVERQLLPLMDLLPSRAYPAGRLDLDEARRRNLVQASTAPPLSPTNTT</sequence>
<keyword evidence="2" id="KW-1185">Reference proteome</keyword>
<accession>C1D3V0</accession>